<dbReference type="RefSeq" id="WP_090993280.1">
    <property type="nucleotide sequence ID" value="NZ_FOPP01000004.1"/>
</dbReference>
<keyword evidence="3" id="KW-0732">Signal</keyword>
<dbReference type="GO" id="GO:0006508">
    <property type="term" value="P:proteolysis"/>
    <property type="evidence" value="ECO:0007669"/>
    <property type="project" value="InterPro"/>
</dbReference>
<gene>
    <name evidence="5" type="ORF">SAMN04489864_104352</name>
</gene>
<dbReference type="STRING" id="414048.SAMN04489864_104352"/>
<dbReference type="InterPro" id="IPR050266">
    <property type="entry name" value="AB_hydrolase_sf"/>
</dbReference>
<dbReference type="InterPro" id="IPR029058">
    <property type="entry name" value="AB_hydrolase_fold"/>
</dbReference>
<comment type="similarity">
    <text evidence="1">Belongs to the peptidase S33 family.</text>
</comment>
<sequence length="332" mass="37061">MIKKLRNYSLVFTLVFLLAACTKEQSINEPGNLVPKTVDQDMSLPAISINGTQMHAEAFGPPDSALLIILHGGPGSDYRYLLNCKSFANQGFRVIFYDQRGSGLSKRHPRNSYSVQLMSDDLSAVIAHYRTSLNQKVFLLGHSWGAILASIYINQYPTTISGIVLAEPGGIIWQDIEDYIKRSRTIKFSSELSNDLLYADQFLTGKDTEHAILDYRYSLLQIVEGNKQSPTGDGASLASWRPGAIVNKALIDIGEKERPDWTKNLNQYKTKVLFVYSENNKAYGLSHAQKVSSAFPKVQLLKINGAGHNMISFPTGWNNFYPPTLNYLNSLK</sequence>
<keyword evidence="6" id="KW-1185">Reference proteome</keyword>
<name>A0A1I2X1Q2_9SPHI</name>
<reference evidence="5 6" key="1">
    <citation type="submission" date="2016-10" db="EMBL/GenBank/DDBJ databases">
        <authorList>
            <person name="de Groot N.N."/>
        </authorList>
    </citation>
    <scope>NUCLEOTIDE SEQUENCE [LARGE SCALE GENOMIC DNA]</scope>
    <source>
        <strain evidence="5 6">DSM 18684</strain>
    </source>
</reference>
<protein>
    <submittedName>
        <fullName evidence="5">Proline iminopeptidase</fullName>
    </submittedName>
</protein>
<dbReference type="GO" id="GO:0016020">
    <property type="term" value="C:membrane"/>
    <property type="evidence" value="ECO:0007669"/>
    <property type="project" value="TreeGrafter"/>
</dbReference>
<evidence type="ECO:0000256" key="1">
    <source>
        <dbReference type="ARBA" id="ARBA00010088"/>
    </source>
</evidence>
<evidence type="ECO:0000313" key="5">
    <source>
        <dbReference type="EMBL" id="SFH05871.1"/>
    </source>
</evidence>
<dbReference type="Gene3D" id="3.40.50.1820">
    <property type="entry name" value="alpha/beta hydrolase"/>
    <property type="match status" value="1"/>
</dbReference>
<organism evidence="5 6">
    <name type="scientific">Pedobacter insulae</name>
    <dbReference type="NCBI Taxonomy" id="414048"/>
    <lineage>
        <taxon>Bacteria</taxon>
        <taxon>Pseudomonadati</taxon>
        <taxon>Bacteroidota</taxon>
        <taxon>Sphingobacteriia</taxon>
        <taxon>Sphingobacteriales</taxon>
        <taxon>Sphingobacteriaceae</taxon>
        <taxon>Pedobacter</taxon>
    </lineage>
</organism>
<feature type="chain" id="PRO_5011767475" evidence="3">
    <location>
        <begin position="20"/>
        <end position="332"/>
    </location>
</feature>
<dbReference type="Proteomes" id="UP000199666">
    <property type="component" value="Unassembled WGS sequence"/>
</dbReference>
<dbReference type="EMBL" id="FOPP01000004">
    <property type="protein sequence ID" value="SFH05871.1"/>
    <property type="molecule type" value="Genomic_DNA"/>
</dbReference>
<dbReference type="PRINTS" id="PR00793">
    <property type="entry name" value="PROAMNOPTASE"/>
</dbReference>
<dbReference type="SUPFAM" id="SSF53474">
    <property type="entry name" value="alpha/beta-Hydrolases"/>
    <property type="match status" value="1"/>
</dbReference>
<dbReference type="PANTHER" id="PTHR43798">
    <property type="entry name" value="MONOACYLGLYCEROL LIPASE"/>
    <property type="match status" value="1"/>
</dbReference>
<dbReference type="AlphaFoldDB" id="A0A1I2X1Q2"/>
<proteinExistence type="inferred from homology"/>
<accession>A0A1I2X1Q2</accession>
<dbReference type="InterPro" id="IPR000073">
    <property type="entry name" value="AB_hydrolase_1"/>
</dbReference>
<evidence type="ECO:0000259" key="4">
    <source>
        <dbReference type="Pfam" id="PF00561"/>
    </source>
</evidence>
<evidence type="ECO:0000256" key="3">
    <source>
        <dbReference type="SAM" id="SignalP"/>
    </source>
</evidence>
<dbReference type="PROSITE" id="PS51257">
    <property type="entry name" value="PROKAR_LIPOPROTEIN"/>
    <property type="match status" value="1"/>
</dbReference>
<keyword evidence="2" id="KW-0378">Hydrolase</keyword>
<evidence type="ECO:0000313" key="6">
    <source>
        <dbReference type="Proteomes" id="UP000199666"/>
    </source>
</evidence>
<dbReference type="Pfam" id="PF00561">
    <property type="entry name" value="Abhydrolase_1"/>
    <property type="match status" value="1"/>
</dbReference>
<dbReference type="OrthoDB" id="9796770at2"/>
<evidence type="ECO:0000256" key="2">
    <source>
        <dbReference type="ARBA" id="ARBA00022801"/>
    </source>
</evidence>
<dbReference type="InterPro" id="IPR002410">
    <property type="entry name" value="Peptidase_S33"/>
</dbReference>
<dbReference type="PANTHER" id="PTHR43798:SF33">
    <property type="entry name" value="HYDROLASE, PUTATIVE (AFU_ORTHOLOGUE AFUA_2G14860)-RELATED"/>
    <property type="match status" value="1"/>
</dbReference>
<dbReference type="GO" id="GO:0008233">
    <property type="term" value="F:peptidase activity"/>
    <property type="evidence" value="ECO:0007669"/>
    <property type="project" value="InterPro"/>
</dbReference>
<feature type="signal peptide" evidence="3">
    <location>
        <begin position="1"/>
        <end position="19"/>
    </location>
</feature>
<feature type="domain" description="AB hydrolase-1" evidence="4">
    <location>
        <begin position="66"/>
        <end position="311"/>
    </location>
</feature>